<feature type="region of interest" description="Disordered" evidence="1">
    <location>
        <begin position="65"/>
        <end position="85"/>
    </location>
</feature>
<organism evidence="2 3">
    <name type="scientific">Pipistrellus nathusii</name>
    <name type="common">Nathusius' pipistrelle</name>
    <dbReference type="NCBI Taxonomy" id="59473"/>
    <lineage>
        <taxon>Eukaryota</taxon>
        <taxon>Metazoa</taxon>
        <taxon>Chordata</taxon>
        <taxon>Craniata</taxon>
        <taxon>Vertebrata</taxon>
        <taxon>Euteleostomi</taxon>
        <taxon>Mammalia</taxon>
        <taxon>Eutheria</taxon>
        <taxon>Laurasiatheria</taxon>
        <taxon>Chiroptera</taxon>
        <taxon>Yangochiroptera</taxon>
        <taxon>Vespertilionidae</taxon>
        <taxon>Pipistrellus</taxon>
    </lineage>
</organism>
<evidence type="ECO:0000313" key="3">
    <source>
        <dbReference type="Proteomes" id="UP001314169"/>
    </source>
</evidence>
<accession>A0ABN9ZPW8</accession>
<reference evidence="2" key="1">
    <citation type="submission" date="2023-12" db="EMBL/GenBank/DDBJ databases">
        <authorList>
            <person name="Brown T."/>
        </authorList>
    </citation>
    <scope>NUCLEOTIDE SEQUENCE</scope>
</reference>
<name>A0ABN9ZPW8_PIPNA</name>
<evidence type="ECO:0000256" key="1">
    <source>
        <dbReference type="SAM" id="MobiDB-lite"/>
    </source>
</evidence>
<sequence length="102" mass="11354">MDIPIVEKEVQGQKHHKMTLSPSYRMDNRKMVKVQANRSAHVAVTEYQMLSSTVSSALLELHPITGEGSATPRREAPRSRMVPSAAGLCPPEQLVWRGRNCS</sequence>
<protein>
    <submittedName>
        <fullName evidence="2">Uncharacterized protein</fullName>
    </submittedName>
</protein>
<gene>
    <name evidence="2" type="ORF">MPIPNATIZW_LOCUS8633</name>
</gene>
<proteinExistence type="predicted"/>
<keyword evidence="3" id="KW-1185">Reference proteome</keyword>
<evidence type="ECO:0000313" key="2">
    <source>
        <dbReference type="EMBL" id="CAK6440327.1"/>
    </source>
</evidence>
<dbReference type="Proteomes" id="UP001314169">
    <property type="component" value="Chromosome 19"/>
</dbReference>
<dbReference type="EMBL" id="OY882876">
    <property type="protein sequence ID" value="CAK6440327.1"/>
    <property type="molecule type" value="Genomic_DNA"/>
</dbReference>